<dbReference type="GO" id="GO:0006950">
    <property type="term" value="P:response to stress"/>
    <property type="evidence" value="ECO:0007669"/>
    <property type="project" value="TreeGrafter"/>
</dbReference>
<feature type="domain" description="HTH marR-type" evidence="1">
    <location>
        <begin position="18"/>
        <end position="153"/>
    </location>
</feature>
<sequence>MNVTSLNNDGQAGRQEMKDTLQFKLGNVTRLVFKKMNSELVQEGIPVMAEQVPILMVVYFKEHDITQQDIANVLQKDKAGIQRSVQTLTKDGFLRIESDIEDKRKNIISLTASGKFVCEKIQALAISFNNQIMEHFTEEERITFLSFLNRVAGIIEK</sequence>
<dbReference type="InterPro" id="IPR000835">
    <property type="entry name" value="HTH_MarR-typ"/>
</dbReference>
<keyword evidence="3" id="KW-1185">Reference proteome</keyword>
<gene>
    <name evidence="2" type="ORF">DYBT9275_05271</name>
</gene>
<reference evidence="2" key="1">
    <citation type="submission" date="2021-04" db="EMBL/GenBank/DDBJ databases">
        <authorList>
            <person name="Rodrigo-Torres L."/>
            <person name="Arahal R. D."/>
            <person name="Lucena T."/>
        </authorList>
    </citation>
    <scope>NUCLEOTIDE SEQUENCE</scope>
    <source>
        <strain evidence="2">CECT 9275</strain>
    </source>
</reference>
<dbReference type="RefSeq" id="WP_215241492.1">
    <property type="nucleotide sequence ID" value="NZ_CAJRAF010000002.1"/>
</dbReference>
<dbReference type="SUPFAM" id="SSF46785">
    <property type="entry name" value="Winged helix' DNA-binding domain"/>
    <property type="match status" value="1"/>
</dbReference>
<dbReference type="PRINTS" id="PR00598">
    <property type="entry name" value="HTHMARR"/>
</dbReference>
<dbReference type="InterPro" id="IPR036388">
    <property type="entry name" value="WH-like_DNA-bd_sf"/>
</dbReference>
<dbReference type="PROSITE" id="PS50995">
    <property type="entry name" value="HTH_MARR_2"/>
    <property type="match status" value="1"/>
</dbReference>
<dbReference type="Pfam" id="PF12802">
    <property type="entry name" value="MarR_2"/>
    <property type="match status" value="1"/>
</dbReference>
<evidence type="ECO:0000313" key="2">
    <source>
        <dbReference type="EMBL" id="CAG5012892.1"/>
    </source>
</evidence>
<dbReference type="InterPro" id="IPR039422">
    <property type="entry name" value="MarR/SlyA-like"/>
</dbReference>
<dbReference type="SMART" id="SM00347">
    <property type="entry name" value="HTH_MARR"/>
    <property type="match status" value="1"/>
</dbReference>
<dbReference type="EMBL" id="CAJRAF010000002">
    <property type="protein sequence ID" value="CAG5012892.1"/>
    <property type="molecule type" value="Genomic_DNA"/>
</dbReference>
<protein>
    <recommendedName>
        <fullName evidence="1">HTH marR-type domain-containing protein</fullName>
    </recommendedName>
</protein>
<evidence type="ECO:0000259" key="1">
    <source>
        <dbReference type="PROSITE" id="PS50995"/>
    </source>
</evidence>
<dbReference type="Gene3D" id="1.10.10.10">
    <property type="entry name" value="Winged helix-like DNA-binding domain superfamily/Winged helix DNA-binding domain"/>
    <property type="match status" value="1"/>
</dbReference>
<dbReference type="GO" id="GO:0003700">
    <property type="term" value="F:DNA-binding transcription factor activity"/>
    <property type="evidence" value="ECO:0007669"/>
    <property type="project" value="InterPro"/>
</dbReference>
<accession>A0A916JI73</accession>
<organism evidence="2 3">
    <name type="scientific">Dyadobacter helix</name>
    <dbReference type="NCBI Taxonomy" id="2822344"/>
    <lineage>
        <taxon>Bacteria</taxon>
        <taxon>Pseudomonadati</taxon>
        <taxon>Bacteroidota</taxon>
        <taxon>Cytophagia</taxon>
        <taxon>Cytophagales</taxon>
        <taxon>Spirosomataceae</taxon>
        <taxon>Dyadobacter</taxon>
    </lineage>
</organism>
<evidence type="ECO:0000313" key="3">
    <source>
        <dbReference type="Proteomes" id="UP000680038"/>
    </source>
</evidence>
<dbReference type="InterPro" id="IPR036390">
    <property type="entry name" value="WH_DNA-bd_sf"/>
</dbReference>
<dbReference type="AlphaFoldDB" id="A0A916JI73"/>
<dbReference type="PANTHER" id="PTHR33164:SF43">
    <property type="entry name" value="HTH-TYPE TRANSCRIPTIONAL REPRESSOR YETL"/>
    <property type="match status" value="1"/>
</dbReference>
<comment type="caution">
    <text evidence="2">The sequence shown here is derived from an EMBL/GenBank/DDBJ whole genome shotgun (WGS) entry which is preliminary data.</text>
</comment>
<proteinExistence type="predicted"/>
<dbReference type="PANTHER" id="PTHR33164">
    <property type="entry name" value="TRANSCRIPTIONAL REGULATOR, MARR FAMILY"/>
    <property type="match status" value="1"/>
</dbReference>
<dbReference type="Proteomes" id="UP000680038">
    <property type="component" value="Unassembled WGS sequence"/>
</dbReference>
<name>A0A916JI73_9BACT</name>